<keyword evidence="3" id="KW-0862">Zinc</keyword>
<feature type="compositionally biased region" description="Polar residues" evidence="5">
    <location>
        <begin position="179"/>
        <end position="191"/>
    </location>
</feature>
<accession>A0A6P4ATT4</accession>
<dbReference type="KEGG" id="zju:107435389"/>
<feature type="domain" description="EF-hand" evidence="6">
    <location>
        <begin position="18"/>
        <end position="53"/>
    </location>
</feature>
<keyword evidence="2" id="KW-0863">Zinc-finger</keyword>
<feature type="domain" description="EF-hand" evidence="6">
    <location>
        <begin position="59"/>
        <end position="87"/>
    </location>
</feature>
<dbReference type="InterPro" id="IPR018247">
    <property type="entry name" value="EF_Hand_1_Ca_BS"/>
</dbReference>
<dbReference type="InParanoid" id="A0A6P4ATT4"/>
<name>A0A6P4ATT4_ZIZJJ</name>
<dbReference type="GO" id="GO:0005509">
    <property type="term" value="F:calcium ion binding"/>
    <property type="evidence" value="ECO:0007669"/>
    <property type="project" value="InterPro"/>
</dbReference>
<gene>
    <name evidence="8" type="primary">LOC107435389</name>
</gene>
<dbReference type="AlphaFoldDB" id="A0A6P4ATT4"/>
<feature type="region of interest" description="Disordered" evidence="5">
    <location>
        <begin position="165"/>
        <end position="191"/>
    </location>
</feature>
<protein>
    <submittedName>
        <fullName evidence="8">Uncharacterized protein LOC107435389</fullName>
    </submittedName>
</protein>
<evidence type="ECO:0000256" key="5">
    <source>
        <dbReference type="SAM" id="MobiDB-lite"/>
    </source>
</evidence>
<dbReference type="PROSITE" id="PS00018">
    <property type="entry name" value="EF_HAND_1"/>
    <property type="match status" value="2"/>
</dbReference>
<evidence type="ECO:0000256" key="3">
    <source>
        <dbReference type="ARBA" id="ARBA00022833"/>
    </source>
</evidence>
<dbReference type="SMART" id="SM00054">
    <property type="entry name" value="EFh"/>
    <property type="match status" value="2"/>
</dbReference>
<dbReference type="SUPFAM" id="SSF47473">
    <property type="entry name" value="EF-hand"/>
    <property type="match status" value="1"/>
</dbReference>
<evidence type="ECO:0000256" key="4">
    <source>
        <dbReference type="ARBA" id="ARBA00022837"/>
    </source>
</evidence>
<dbReference type="Gene3D" id="3.30.60.90">
    <property type="match status" value="1"/>
</dbReference>
<dbReference type="PROSITE" id="PS50222">
    <property type="entry name" value="EF_HAND_2"/>
    <property type="match status" value="2"/>
</dbReference>
<dbReference type="GeneID" id="107435389"/>
<dbReference type="Proteomes" id="UP001652623">
    <property type="component" value="Chromosome 3"/>
</dbReference>
<evidence type="ECO:0000313" key="8">
    <source>
        <dbReference type="RefSeq" id="XP_015902481.2"/>
    </source>
</evidence>
<dbReference type="InterPro" id="IPR043145">
    <property type="entry name" value="Znf_ZZ_sf"/>
</dbReference>
<proteinExistence type="predicted"/>
<dbReference type="InterPro" id="IPR011992">
    <property type="entry name" value="EF-hand-dom_pair"/>
</dbReference>
<evidence type="ECO:0000259" key="6">
    <source>
        <dbReference type="PROSITE" id="PS50222"/>
    </source>
</evidence>
<reference evidence="8" key="1">
    <citation type="submission" date="2025-08" db="UniProtKB">
        <authorList>
            <consortium name="RefSeq"/>
        </authorList>
    </citation>
    <scope>IDENTIFICATION</scope>
    <source>
        <tissue evidence="8">Seedling</tissue>
    </source>
</reference>
<dbReference type="Gene3D" id="1.10.238.10">
    <property type="entry name" value="EF-hand"/>
    <property type="match status" value="1"/>
</dbReference>
<dbReference type="Pfam" id="PF13499">
    <property type="entry name" value="EF-hand_7"/>
    <property type="match status" value="1"/>
</dbReference>
<keyword evidence="7" id="KW-1185">Reference proteome</keyword>
<evidence type="ECO:0000256" key="1">
    <source>
        <dbReference type="ARBA" id="ARBA00022723"/>
    </source>
</evidence>
<dbReference type="GO" id="GO:0008270">
    <property type="term" value="F:zinc ion binding"/>
    <property type="evidence" value="ECO:0007669"/>
    <property type="project" value="UniProtKB-KW"/>
</dbReference>
<organism evidence="7 8">
    <name type="scientific">Ziziphus jujuba</name>
    <name type="common">Chinese jujube</name>
    <name type="synonym">Ziziphus sativa</name>
    <dbReference type="NCBI Taxonomy" id="326968"/>
    <lineage>
        <taxon>Eukaryota</taxon>
        <taxon>Viridiplantae</taxon>
        <taxon>Streptophyta</taxon>
        <taxon>Embryophyta</taxon>
        <taxon>Tracheophyta</taxon>
        <taxon>Spermatophyta</taxon>
        <taxon>Magnoliopsida</taxon>
        <taxon>eudicotyledons</taxon>
        <taxon>Gunneridae</taxon>
        <taxon>Pentapetalae</taxon>
        <taxon>rosids</taxon>
        <taxon>fabids</taxon>
        <taxon>Rosales</taxon>
        <taxon>Rhamnaceae</taxon>
        <taxon>Paliureae</taxon>
        <taxon>Ziziphus</taxon>
    </lineage>
</organism>
<keyword evidence="1" id="KW-0479">Metal-binding</keyword>
<keyword evidence="4" id="KW-0106">Calcium</keyword>
<evidence type="ECO:0000256" key="2">
    <source>
        <dbReference type="ARBA" id="ARBA00022771"/>
    </source>
</evidence>
<dbReference type="InterPro" id="IPR002048">
    <property type="entry name" value="EF_hand_dom"/>
</dbReference>
<dbReference type="SUPFAM" id="SSF57850">
    <property type="entry name" value="RING/U-box"/>
    <property type="match status" value="1"/>
</dbReference>
<evidence type="ECO:0000313" key="7">
    <source>
        <dbReference type="Proteomes" id="UP001652623"/>
    </source>
</evidence>
<dbReference type="RefSeq" id="XP_015902481.2">
    <property type="nucleotide sequence ID" value="XM_016046995.2"/>
</dbReference>
<sequence>MEEIHETAKAYYNNLAENQKQNANKMFLSMDLNGDGSVSISEYVEKLGKMGFKSCNNPKFFMELDRNGDGNLDFEEFLTLYYLIKGDRLVFCDGHGCGAFLKGVYFACLHCFYREMKNTFDLCSSCFNGKNFRHNHANFLDNFALLRCMAASCTHVKPSGYSQLEHSSRRLRSSTSTLPSQGSGSTSSNQMKKMEKASAAFEMRFSIAETIVEISNNGCSIM</sequence>
<dbReference type="CDD" id="cd00051">
    <property type="entry name" value="EFh"/>
    <property type="match status" value="1"/>
</dbReference>